<organism evidence="1 2">
    <name type="scientific">Leucogyrophana mollusca</name>
    <dbReference type="NCBI Taxonomy" id="85980"/>
    <lineage>
        <taxon>Eukaryota</taxon>
        <taxon>Fungi</taxon>
        <taxon>Dikarya</taxon>
        <taxon>Basidiomycota</taxon>
        <taxon>Agaricomycotina</taxon>
        <taxon>Agaricomycetes</taxon>
        <taxon>Agaricomycetidae</taxon>
        <taxon>Boletales</taxon>
        <taxon>Boletales incertae sedis</taxon>
        <taxon>Leucogyrophana</taxon>
    </lineage>
</organism>
<proteinExistence type="predicted"/>
<gene>
    <name evidence="1" type="ORF">BV22DRAFT_223501</name>
</gene>
<accession>A0ACB8BSX9</accession>
<dbReference type="EMBL" id="MU266356">
    <property type="protein sequence ID" value="KAH7928171.1"/>
    <property type="molecule type" value="Genomic_DNA"/>
</dbReference>
<name>A0ACB8BSX9_9AGAM</name>
<protein>
    <submittedName>
        <fullName evidence="1">Uncharacterized protein</fullName>
    </submittedName>
</protein>
<evidence type="ECO:0000313" key="2">
    <source>
        <dbReference type="Proteomes" id="UP000790709"/>
    </source>
</evidence>
<reference evidence="1" key="1">
    <citation type="journal article" date="2021" name="New Phytol.">
        <title>Evolutionary innovations through gain and loss of genes in the ectomycorrhizal Boletales.</title>
        <authorList>
            <person name="Wu G."/>
            <person name="Miyauchi S."/>
            <person name="Morin E."/>
            <person name="Kuo A."/>
            <person name="Drula E."/>
            <person name="Varga T."/>
            <person name="Kohler A."/>
            <person name="Feng B."/>
            <person name="Cao Y."/>
            <person name="Lipzen A."/>
            <person name="Daum C."/>
            <person name="Hundley H."/>
            <person name="Pangilinan J."/>
            <person name="Johnson J."/>
            <person name="Barry K."/>
            <person name="LaButti K."/>
            <person name="Ng V."/>
            <person name="Ahrendt S."/>
            <person name="Min B."/>
            <person name="Choi I.G."/>
            <person name="Park H."/>
            <person name="Plett J.M."/>
            <person name="Magnuson J."/>
            <person name="Spatafora J.W."/>
            <person name="Nagy L.G."/>
            <person name="Henrissat B."/>
            <person name="Grigoriev I.V."/>
            <person name="Yang Z.L."/>
            <person name="Xu J."/>
            <person name="Martin F.M."/>
        </authorList>
    </citation>
    <scope>NUCLEOTIDE SEQUENCE</scope>
    <source>
        <strain evidence="1">KUC20120723A-06</strain>
    </source>
</reference>
<evidence type="ECO:0000313" key="1">
    <source>
        <dbReference type="EMBL" id="KAH7928171.1"/>
    </source>
</evidence>
<keyword evidence="2" id="KW-1185">Reference proteome</keyword>
<sequence>MSNVAKARTQNGSNVQKRGHFPTKCAFCGAKSTFRCLRCREVFHCTGNIRMQYALICWKLTRRLALVGSQDSLLPSFGNHCLVL</sequence>
<comment type="caution">
    <text evidence="1">The sequence shown here is derived from an EMBL/GenBank/DDBJ whole genome shotgun (WGS) entry which is preliminary data.</text>
</comment>
<dbReference type="Proteomes" id="UP000790709">
    <property type="component" value="Unassembled WGS sequence"/>
</dbReference>